<dbReference type="NCBIfam" id="TIGR00857">
    <property type="entry name" value="pyrC_multi"/>
    <property type="match status" value="1"/>
</dbReference>
<sequence>MTDILFQNARLIDPAELTETTGAIAVTDGKITGVYTGGDLPTATEVIDCGGLCLAPGIIDVGVKVGEPGERHKESYASAGRAAAAGGVTTIVTRADTDTTIDSPETLEFVARRAAEDSVVNVRHMAALTKGRKGGEMTEIGFLLDAGAIAFSDGSSVIENTKIMSRTLTYARSLNALVVGHIQEPTLSAGAAVTSGKFASLRGLPGVSPMAERMGLDRDIALLEMTGAKYHVDQVTTARALPALERAKNNGLDITAGVGIHHLTLNEFDVADYRTFFKVKPPLRSEDDRNAVIDAVASGLIDIICSMHTPQDEESKRLPFEQAASGAVGLETLLPASLRLYHAGQMTLPQLFRAMSYNPAQRFGIDGGTIAVEAPADLVLFDPDAPFVLDRFKLKSKSKNTPFDGARMQGTVAGTWVAGRRV</sequence>
<dbReference type="GO" id="GO:0006145">
    <property type="term" value="P:purine nucleobase catabolic process"/>
    <property type="evidence" value="ECO:0007669"/>
    <property type="project" value="TreeGrafter"/>
</dbReference>
<dbReference type="GO" id="GO:0004151">
    <property type="term" value="F:dihydroorotase activity"/>
    <property type="evidence" value="ECO:0007669"/>
    <property type="project" value="InterPro"/>
</dbReference>
<dbReference type="GO" id="GO:0046872">
    <property type="term" value="F:metal ion binding"/>
    <property type="evidence" value="ECO:0007669"/>
    <property type="project" value="InterPro"/>
</dbReference>
<dbReference type="GO" id="GO:0006221">
    <property type="term" value="P:pyrimidine nucleotide biosynthetic process"/>
    <property type="evidence" value="ECO:0007669"/>
    <property type="project" value="UniProtKB-KW"/>
</dbReference>
<dbReference type="InterPro" id="IPR050138">
    <property type="entry name" value="DHOase/Allantoinase_Hydrolase"/>
</dbReference>
<evidence type="ECO:0000259" key="2">
    <source>
        <dbReference type="Pfam" id="PF12890"/>
    </source>
</evidence>
<feature type="domain" description="Dihydroorotase catalytic" evidence="2">
    <location>
        <begin position="54"/>
        <end position="237"/>
    </location>
</feature>
<dbReference type="SUPFAM" id="SSF51338">
    <property type="entry name" value="Composite domain of metallo-dependent hydrolases"/>
    <property type="match status" value="1"/>
</dbReference>
<dbReference type="PANTHER" id="PTHR43668">
    <property type="entry name" value="ALLANTOINASE"/>
    <property type="match status" value="1"/>
</dbReference>
<evidence type="ECO:0000256" key="1">
    <source>
        <dbReference type="ARBA" id="ARBA00022975"/>
    </source>
</evidence>
<keyword evidence="4" id="KW-1185">Reference proteome</keyword>
<evidence type="ECO:0000313" key="3">
    <source>
        <dbReference type="EMBL" id="OUD10081.1"/>
    </source>
</evidence>
<dbReference type="EMBL" id="MSPP01000001">
    <property type="protein sequence ID" value="OUD10081.1"/>
    <property type="molecule type" value="Genomic_DNA"/>
</dbReference>
<protein>
    <submittedName>
        <fullName evidence="3">Dihydroorotase</fullName>
    </submittedName>
</protein>
<name>A0A251X0J1_9RHOB</name>
<dbReference type="GO" id="GO:0005737">
    <property type="term" value="C:cytoplasm"/>
    <property type="evidence" value="ECO:0007669"/>
    <property type="project" value="TreeGrafter"/>
</dbReference>
<dbReference type="InterPro" id="IPR004722">
    <property type="entry name" value="DHOase"/>
</dbReference>
<dbReference type="InterPro" id="IPR032466">
    <property type="entry name" value="Metal_Hydrolase"/>
</dbReference>
<proteinExistence type="predicted"/>
<dbReference type="AlphaFoldDB" id="A0A251X0J1"/>
<dbReference type="OrthoDB" id="9803027at2"/>
<dbReference type="GO" id="GO:0004038">
    <property type="term" value="F:allantoinase activity"/>
    <property type="evidence" value="ECO:0007669"/>
    <property type="project" value="TreeGrafter"/>
</dbReference>
<dbReference type="PANTHER" id="PTHR43668:SF2">
    <property type="entry name" value="ALLANTOINASE"/>
    <property type="match status" value="1"/>
</dbReference>
<dbReference type="Pfam" id="PF12890">
    <property type="entry name" value="DHOase"/>
    <property type="match status" value="1"/>
</dbReference>
<evidence type="ECO:0000313" key="4">
    <source>
        <dbReference type="Proteomes" id="UP000194664"/>
    </source>
</evidence>
<comment type="caution">
    <text evidence="3">The sequence shown here is derived from an EMBL/GenBank/DDBJ whole genome shotgun (WGS) entry which is preliminary data.</text>
</comment>
<gene>
    <name evidence="3" type="ORF">BVC71_00755</name>
</gene>
<organism evidence="3 4">
    <name type="scientific">Marivivens niveibacter</name>
    <dbReference type="NCBI Taxonomy" id="1930667"/>
    <lineage>
        <taxon>Bacteria</taxon>
        <taxon>Pseudomonadati</taxon>
        <taxon>Pseudomonadota</taxon>
        <taxon>Alphaproteobacteria</taxon>
        <taxon>Rhodobacterales</taxon>
        <taxon>Paracoccaceae</taxon>
        <taxon>Marivivens group</taxon>
        <taxon>Marivivens</taxon>
    </lineage>
</organism>
<dbReference type="SUPFAM" id="SSF51556">
    <property type="entry name" value="Metallo-dependent hydrolases"/>
    <property type="match status" value="1"/>
</dbReference>
<dbReference type="Gene3D" id="2.30.40.10">
    <property type="entry name" value="Urease, subunit C, domain 1"/>
    <property type="match status" value="1"/>
</dbReference>
<keyword evidence="1" id="KW-0665">Pyrimidine biosynthesis</keyword>
<dbReference type="Proteomes" id="UP000194664">
    <property type="component" value="Unassembled WGS sequence"/>
</dbReference>
<dbReference type="InterPro" id="IPR024403">
    <property type="entry name" value="DHOase_cat"/>
</dbReference>
<dbReference type="RefSeq" id="WP_086449733.1">
    <property type="nucleotide sequence ID" value="NZ_MSPP01000001.1"/>
</dbReference>
<reference evidence="3 4" key="1">
    <citation type="submission" date="2016-12" db="EMBL/GenBank/DDBJ databases">
        <title>The draft genome sequence of HSLHS2.</title>
        <authorList>
            <person name="Hu D."/>
            <person name="Wang L."/>
            <person name="Shao Z."/>
        </authorList>
    </citation>
    <scope>NUCLEOTIDE SEQUENCE [LARGE SCALE GENOMIC DNA]</scope>
    <source>
        <strain evidence="3">MCCC 1A06712</strain>
    </source>
</reference>
<dbReference type="Gene3D" id="3.20.20.140">
    <property type="entry name" value="Metal-dependent hydrolases"/>
    <property type="match status" value="1"/>
</dbReference>
<dbReference type="InterPro" id="IPR011059">
    <property type="entry name" value="Metal-dep_hydrolase_composite"/>
</dbReference>
<dbReference type="CDD" id="cd01317">
    <property type="entry name" value="DHOase_IIa"/>
    <property type="match status" value="1"/>
</dbReference>
<accession>A0A251X0J1</accession>